<reference evidence="1" key="1">
    <citation type="submission" date="2023-12" db="EMBL/GenBank/DDBJ databases">
        <title>Genome assembly of Anisodus tanguticus.</title>
        <authorList>
            <person name="Wang Y.-J."/>
        </authorList>
    </citation>
    <scope>NUCLEOTIDE SEQUENCE</scope>
    <source>
        <strain evidence="1">KB-2021</strain>
        <tissue evidence="1">Leaf</tissue>
    </source>
</reference>
<name>A0AAE1VTI5_9SOLA</name>
<gene>
    <name evidence="1" type="ORF">RND71_008053</name>
</gene>
<comment type="caution">
    <text evidence="1">The sequence shown here is derived from an EMBL/GenBank/DDBJ whole genome shotgun (WGS) entry which is preliminary data.</text>
</comment>
<protein>
    <submittedName>
        <fullName evidence="1">Uncharacterized protein</fullName>
    </submittedName>
</protein>
<sequence length="65" mass="6933">MRGSLFFFTKQAARSSINLLVAAFHPAVDIESFSSAVDSSCDPFSSAVDSSLNLLFFSSSSSFSI</sequence>
<dbReference type="AlphaFoldDB" id="A0AAE1VTI5"/>
<accession>A0AAE1VTI5</accession>
<dbReference type="Proteomes" id="UP001291623">
    <property type="component" value="Unassembled WGS sequence"/>
</dbReference>
<keyword evidence="2" id="KW-1185">Reference proteome</keyword>
<evidence type="ECO:0000313" key="2">
    <source>
        <dbReference type="Proteomes" id="UP001291623"/>
    </source>
</evidence>
<dbReference type="EMBL" id="JAVYJV010000004">
    <property type="protein sequence ID" value="KAK4372669.1"/>
    <property type="molecule type" value="Genomic_DNA"/>
</dbReference>
<organism evidence="1 2">
    <name type="scientific">Anisodus tanguticus</name>
    <dbReference type="NCBI Taxonomy" id="243964"/>
    <lineage>
        <taxon>Eukaryota</taxon>
        <taxon>Viridiplantae</taxon>
        <taxon>Streptophyta</taxon>
        <taxon>Embryophyta</taxon>
        <taxon>Tracheophyta</taxon>
        <taxon>Spermatophyta</taxon>
        <taxon>Magnoliopsida</taxon>
        <taxon>eudicotyledons</taxon>
        <taxon>Gunneridae</taxon>
        <taxon>Pentapetalae</taxon>
        <taxon>asterids</taxon>
        <taxon>lamiids</taxon>
        <taxon>Solanales</taxon>
        <taxon>Solanaceae</taxon>
        <taxon>Solanoideae</taxon>
        <taxon>Hyoscyameae</taxon>
        <taxon>Anisodus</taxon>
    </lineage>
</organism>
<proteinExistence type="predicted"/>
<evidence type="ECO:0000313" key="1">
    <source>
        <dbReference type="EMBL" id="KAK4372669.1"/>
    </source>
</evidence>